<proteinExistence type="predicted"/>
<organism evidence="2 3">
    <name type="scientific">Cercospora zeae-maydis SCOH1-5</name>
    <dbReference type="NCBI Taxonomy" id="717836"/>
    <lineage>
        <taxon>Eukaryota</taxon>
        <taxon>Fungi</taxon>
        <taxon>Dikarya</taxon>
        <taxon>Ascomycota</taxon>
        <taxon>Pezizomycotina</taxon>
        <taxon>Dothideomycetes</taxon>
        <taxon>Dothideomycetidae</taxon>
        <taxon>Mycosphaerellales</taxon>
        <taxon>Mycosphaerellaceae</taxon>
        <taxon>Cercospora</taxon>
    </lineage>
</organism>
<dbReference type="PANTHER" id="PTHR21310:SF55">
    <property type="entry name" value="AMINOGLYCOSIDE PHOSPHOTRANSFERASE DOMAIN-CONTAINING PROTEIN"/>
    <property type="match status" value="1"/>
</dbReference>
<dbReference type="Pfam" id="PF01636">
    <property type="entry name" value="APH"/>
    <property type="match status" value="1"/>
</dbReference>
<dbReference type="PANTHER" id="PTHR21310">
    <property type="entry name" value="AMINOGLYCOSIDE PHOSPHOTRANSFERASE-RELATED-RELATED"/>
    <property type="match status" value="1"/>
</dbReference>
<name>A0A6A6F858_9PEZI</name>
<keyword evidence="3" id="KW-1185">Reference proteome</keyword>
<accession>A0A6A6F858</accession>
<sequence>MTQRRGTSLWQGQLIAVLVSILNNKYVGRCFKSSGNVIFVSSRLCIKSKAGTSVSEASAMNFVRQNTSIPVPKVYFACEYKGRAYIVMQKMKGASLANTWDSRSEDSKQRVIQQLTTIVNDLRRIPVPTGIGVCNVDYGPIFDPRLPRKRHWGPFRTIRDFHLALLDGHDFTGCSSESYPQLQELASFYNWPWEQPVFTHGDLSSLNILCQGDEVVGIIDWETAGWLPPYWEYVTAWNVNPQNAFWQKEVDRFLEPLPYARQMDLIRRRYFGLF</sequence>
<dbReference type="Proteomes" id="UP000799539">
    <property type="component" value="Unassembled WGS sequence"/>
</dbReference>
<dbReference type="AlphaFoldDB" id="A0A6A6F858"/>
<dbReference type="InterPro" id="IPR011009">
    <property type="entry name" value="Kinase-like_dom_sf"/>
</dbReference>
<evidence type="ECO:0000259" key="1">
    <source>
        <dbReference type="Pfam" id="PF01636"/>
    </source>
</evidence>
<reference evidence="2" key="1">
    <citation type="journal article" date="2020" name="Stud. Mycol.">
        <title>101 Dothideomycetes genomes: a test case for predicting lifestyles and emergence of pathogens.</title>
        <authorList>
            <person name="Haridas S."/>
            <person name="Albert R."/>
            <person name="Binder M."/>
            <person name="Bloem J."/>
            <person name="Labutti K."/>
            <person name="Salamov A."/>
            <person name="Andreopoulos B."/>
            <person name="Baker S."/>
            <person name="Barry K."/>
            <person name="Bills G."/>
            <person name="Bluhm B."/>
            <person name="Cannon C."/>
            <person name="Castanera R."/>
            <person name="Culley D."/>
            <person name="Daum C."/>
            <person name="Ezra D."/>
            <person name="Gonzalez J."/>
            <person name="Henrissat B."/>
            <person name="Kuo A."/>
            <person name="Liang C."/>
            <person name="Lipzen A."/>
            <person name="Lutzoni F."/>
            <person name="Magnuson J."/>
            <person name="Mondo S."/>
            <person name="Nolan M."/>
            <person name="Ohm R."/>
            <person name="Pangilinan J."/>
            <person name="Park H.-J."/>
            <person name="Ramirez L."/>
            <person name="Alfaro M."/>
            <person name="Sun H."/>
            <person name="Tritt A."/>
            <person name="Yoshinaga Y."/>
            <person name="Zwiers L.-H."/>
            <person name="Turgeon B."/>
            <person name="Goodwin S."/>
            <person name="Spatafora J."/>
            <person name="Crous P."/>
            <person name="Grigoriev I."/>
        </authorList>
    </citation>
    <scope>NUCLEOTIDE SEQUENCE</scope>
    <source>
        <strain evidence="2">SCOH1-5</strain>
    </source>
</reference>
<gene>
    <name evidence="2" type="ORF">CERZMDRAFT_100978</name>
</gene>
<evidence type="ECO:0000313" key="2">
    <source>
        <dbReference type="EMBL" id="KAF2208991.1"/>
    </source>
</evidence>
<dbReference type="CDD" id="cd05120">
    <property type="entry name" value="APH_ChoK_like"/>
    <property type="match status" value="1"/>
</dbReference>
<protein>
    <recommendedName>
        <fullName evidence="1">Aminoglycoside phosphotransferase domain-containing protein</fullName>
    </recommendedName>
</protein>
<dbReference type="EMBL" id="ML992690">
    <property type="protein sequence ID" value="KAF2208991.1"/>
    <property type="molecule type" value="Genomic_DNA"/>
</dbReference>
<dbReference type="OrthoDB" id="8300194at2759"/>
<dbReference type="SUPFAM" id="SSF56112">
    <property type="entry name" value="Protein kinase-like (PK-like)"/>
    <property type="match status" value="1"/>
</dbReference>
<evidence type="ECO:0000313" key="3">
    <source>
        <dbReference type="Proteomes" id="UP000799539"/>
    </source>
</evidence>
<dbReference type="Gene3D" id="3.90.1200.10">
    <property type="match status" value="1"/>
</dbReference>
<dbReference type="InterPro" id="IPR051678">
    <property type="entry name" value="AGP_Transferase"/>
</dbReference>
<dbReference type="InterPro" id="IPR002575">
    <property type="entry name" value="Aminoglycoside_PTrfase"/>
</dbReference>
<feature type="domain" description="Aminoglycoside phosphotransferase" evidence="1">
    <location>
        <begin position="55"/>
        <end position="249"/>
    </location>
</feature>